<accession>A0ABP5BXH3</accession>
<reference evidence="15" key="1">
    <citation type="journal article" date="2019" name="Int. J. Syst. Evol. Microbiol.">
        <title>The Global Catalogue of Microorganisms (GCM) 10K type strain sequencing project: providing services to taxonomists for standard genome sequencing and annotation.</title>
        <authorList>
            <consortium name="The Broad Institute Genomics Platform"/>
            <consortium name="The Broad Institute Genome Sequencing Center for Infectious Disease"/>
            <person name="Wu L."/>
            <person name="Ma J."/>
        </authorList>
    </citation>
    <scope>NUCLEOTIDE SEQUENCE [LARGE SCALE GENOMIC DNA]</scope>
    <source>
        <strain evidence="15">JCM 16013</strain>
    </source>
</reference>
<dbReference type="SUPFAM" id="SSF47384">
    <property type="entry name" value="Homodimeric domain of signal transducing histidine kinase"/>
    <property type="match status" value="1"/>
</dbReference>
<evidence type="ECO:0000256" key="5">
    <source>
        <dbReference type="ARBA" id="ARBA00022679"/>
    </source>
</evidence>
<dbReference type="PROSITE" id="PS50109">
    <property type="entry name" value="HIS_KIN"/>
    <property type="match status" value="1"/>
</dbReference>
<feature type="transmembrane region" description="Helical" evidence="11">
    <location>
        <begin position="117"/>
        <end position="136"/>
    </location>
</feature>
<evidence type="ECO:0000256" key="9">
    <source>
        <dbReference type="ARBA" id="ARBA00023012"/>
    </source>
</evidence>
<feature type="domain" description="Histidine kinase" evidence="12">
    <location>
        <begin position="201"/>
        <end position="430"/>
    </location>
</feature>
<evidence type="ECO:0000259" key="12">
    <source>
        <dbReference type="PROSITE" id="PS50109"/>
    </source>
</evidence>
<evidence type="ECO:0000313" key="15">
    <source>
        <dbReference type="Proteomes" id="UP001499854"/>
    </source>
</evidence>
<dbReference type="Proteomes" id="UP001499854">
    <property type="component" value="Unassembled WGS sequence"/>
</dbReference>
<dbReference type="InterPro" id="IPR003661">
    <property type="entry name" value="HisK_dim/P_dom"/>
</dbReference>
<gene>
    <name evidence="14" type="ORF">GCM10009838_05880</name>
</gene>
<evidence type="ECO:0000256" key="2">
    <source>
        <dbReference type="ARBA" id="ARBA00004236"/>
    </source>
</evidence>
<comment type="caution">
    <text evidence="14">The sequence shown here is derived from an EMBL/GenBank/DDBJ whole genome shotgun (WGS) entry which is preliminary data.</text>
</comment>
<dbReference type="InterPro" id="IPR050428">
    <property type="entry name" value="TCS_sensor_his_kinase"/>
</dbReference>
<feature type="transmembrane region" description="Helical" evidence="11">
    <location>
        <begin position="48"/>
        <end position="69"/>
    </location>
</feature>
<name>A0ABP5BXH3_9ACTN</name>
<keyword evidence="15" id="KW-1185">Reference proteome</keyword>
<dbReference type="Pfam" id="PF02518">
    <property type="entry name" value="HATPase_c"/>
    <property type="match status" value="1"/>
</dbReference>
<keyword evidence="9" id="KW-0902">Two-component regulatory system</keyword>
<keyword evidence="7 14" id="KW-0418">Kinase</keyword>
<keyword evidence="8 11" id="KW-1133">Transmembrane helix</keyword>
<dbReference type="Gene3D" id="1.10.287.130">
    <property type="match status" value="1"/>
</dbReference>
<dbReference type="InterPro" id="IPR003594">
    <property type="entry name" value="HATPase_dom"/>
</dbReference>
<dbReference type="SUPFAM" id="SSF158472">
    <property type="entry name" value="HAMP domain-like"/>
    <property type="match status" value="1"/>
</dbReference>
<evidence type="ECO:0000256" key="11">
    <source>
        <dbReference type="SAM" id="Phobius"/>
    </source>
</evidence>
<dbReference type="InterPro" id="IPR003660">
    <property type="entry name" value="HAMP_dom"/>
</dbReference>
<feature type="region of interest" description="Disordered" evidence="10">
    <location>
        <begin position="1"/>
        <end position="37"/>
    </location>
</feature>
<comment type="subcellular location">
    <subcellularLocation>
        <location evidence="2">Cell membrane</location>
    </subcellularLocation>
</comment>
<dbReference type="InterPro" id="IPR005467">
    <property type="entry name" value="His_kinase_dom"/>
</dbReference>
<dbReference type="Gene3D" id="3.30.565.10">
    <property type="entry name" value="Histidine kinase-like ATPase, C-terminal domain"/>
    <property type="match status" value="1"/>
</dbReference>
<dbReference type="InterPro" id="IPR036890">
    <property type="entry name" value="HATPase_C_sf"/>
</dbReference>
<keyword evidence="11" id="KW-0472">Membrane</keyword>
<dbReference type="Pfam" id="PF00512">
    <property type="entry name" value="HisKA"/>
    <property type="match status" value="1"/>
</dbReference>
<dbReference type="CDD" id="cd00075">
    <property type="entry name" value="HATPase"/>
    <property type="match status" value="1"/>
</dbReference>
<evidence type="ECO:0000259" key="13">
    <source>
        <dbReference type="PROSITE" id="PS50885"/>
    </source>
</evidence>
<evidence type="ECO:0000256" key="10">
    <source>
        <dbReference type="SAM" id="MobiDB-lite"/>
    </source>
</evidence>
<organism evidence="14 15">
    <name type="scientific">Catenulispora subtropica</name>
    <dbReference type="NCBI Taxonomy" id="450798"/>
    <lineage>
        <taxon>Bacteria</taxon>
        <taxon>Bacillati</taxon>
        <taxon>Actinomycetota</taxon>
        <taxon>Actinomycetes</taxon>
        <taxon>Catenulisporales</taxon>
        <taxon>Catenulisporaceae</taxon>
        <taxon>Catenulispora</taxon>
    </lineage>
</organism>
<keyword evidence="6 11" id="KW-0812">Transmembrane</keyword>
<evidence type="ECO:0000256" key="6">
    <source>
        <dbReference type="ARBA" id="ARBA00022692"/>
    </source>
</evidence>
<dbReference type="InterPro" id="IPR036097">
    <property type="entry name" value="HisK_dim/P_sf"/>
</dbReference>
<feature type="domain" description="HAMP" evidence="13">
    <location>
        <begin position="137"/>
        <end position="193"/>
    </location>
</feature>
<evidence type="ECO:0000256" key="1">
    <source>
        <dbReference type="ARBA" id="ARBA00000085"/>
    </source>
</evidence>
<dbReference type="PANTHER" id="PTHR45436">
    <property type="entry name" value="SENSOR HISTIDINE KINASE YKOH"/>
    <property type="match status" value="1"/>
</dbReference>
<dbReference type="SMART" id="SM00304">
    <property type="entry name" value="HAMP"/>
    <property type="match status" value="1"/>
</dbReference>
<evidence type="ECO:0000256" key="4">
    <source>
        <dbReference type="ARBA" id="ARBA00022553"/>
    </source>
</evidence>
<proteinExistence type="predicted"/>
<dbReference type="CDD" id="cd00082">
    <property type="entry name" value="HisKA"/>
    <property type="match status" value="1"/>
</dbReference>
<dbReference type="SMART" id="SM00388">
    <property type="entry name" value="HisKA"/>
    <property type="match status" value="1"/>
</dbReference>
<sequence length="430" mass="47002">MQDVQGIPGRVTSGSGQVDSTYGGEIGQLPAPRPRPRPGLTVRMRMTIAYGAAVFLTGMVLIYVAYLLFRWRLNHMGADVTRPEGCANASKNFDKLKYDACQSVVNRQILSQIEKPLIIVLVVSAVVAVLIGYILAGRFLRPLHRITSTARRVASRPDRALHARIDLEGPHDELVELAQTFDGMLDRLDHAFEGQRRFVGNASHELRTPLAINRTLLEVTLMDPEVSEQTRQLCQTLLATNERSERMIEGLLLLAKADNEPTNREDIDLAEVAYRSVVQCEMEAAERHVAIRTSLQPALVSGDGILIERIAMNLIQNALRHNVGAGGWVDVLTYDRSQDGRAHDAPGHGLLVVANTGPEVPPYAVESLFEPFKRGSQSAGASAKRDPKDKGVGLGLSIVRSVVRAHGGRVAAEPRPGGGLIVRVWLPVRA</sequence>
<dbReference type="PANTHER" id="PTHR45436:SF5">
    <property type="entry name" value="SENSOR HISTIDINE KINASE TRCS"/>
    <property type="match status" value="1"/>
</dbReference>
<keyword evidence="5" id="KW-0808">Transferase</keyword>
<dbReference type="GO" id="GO:0016301">
    <property type="term" value="F:kinase activity"/>
    <property type="evidence" value="ECO:0007669"/>
    <property type="project" value="UniProtKB-KW"/>
</dbReference>
<dbReference type="PROSITE" id="PS50885">
    <property type="entry name" value="HAMP"/>
    <property type="match status" value="1"/>
</dbReference>
<dbReference type="EMBL" id="BAAAQM010000002">
    <property type="protein sequence ID" value="GAA1953415.1"/>
    <property type="molecule type" value="Genomic_DNA"/>
</dbReference>
<dbReference type="Pfam" id="PF00672">
    <property type="entry name" value="HAMP"/>
    <property type="match status" value="1"/>
</dbReference>
<comment type="catalytic activity">
    <reaction evidence="1">
        <text>ATP + protein L-histidine = ADP + protein N-phospho-L-histidine.</text>
        <dbReference type="EC" id="2.7.13.3"/>
    </reaction>
</comment>
<dbReference type="Gene3D" id="6.10.340.10">
    <property type="match status" value="1"/>
</dbReference>
<dbReference type="EC" id="2.7.13.3" evidence="3"/>
<protein>
    <recommendedName>
        <fullName evidence="3">histidine kinase</fullName>
        <ecNumber evidence="3">2.7.13.3</ecNumber>
    </recommendedName>
</protein>
<dbReference type="SUPFAM" id="SSF55874">
    <property type="entry name" value="ATPase domain of HSP90 chaperone/DNA topoisomerase II/histidine kinase"/>
    <property type="match status" value="1"/>
</dbReference>
<dbReference type="SMART" id="SM00387">
    <property type="entry name" value="HATPase_c"/>
    <property type="match status" value="1"/>
</dbReference>
<keyword evidence="4" id="KW-0597">Phosphoprotein</keyword>
<evidence type="ECO:0000313" key="14">
    <source>
        <dbReference type="EMBL" id="GAA1953415.1"/>
    </source>
</evidence>
<dbReference type="CDD" id="cd06225">
    <property type="entry name" value="HAMP"/>
    <property type="match status" value="1"/>
</dbReference>
<evidence type="ECO:0000256" key="7">
    <source>
        <dbReference type="ARBA" id="ARBA00022777"/>
    </source>
</evidence>
<evidence type="ECO:0000256" key="8">
    <source>
        <dbReference type="ARBA" id="ARBA00022989"/>
    </source>
</evidence>
<evidence type="ECO:0000256" key="3">
    <source>
        <dbReference type="ARBA" id="ARBA00012438"/>
    </source>
</evidence>